<dbReference type="SUPFAM" id="SSF48498">
    <property type="entry name" value="Tetracyclin repressor-like, C-terminal domain"/>
    <property type="match status" value="1"/>
</dbReference>
<keyword evidence="2 4" id="KW-0238">DNA-binding</keyword>
<dbReference type="PANTHER" id="PTHR30055">
    <property type="entry name" value="HTH-TYPE TRANSCRIPTIONAL REGULATOR RUTR"/>
    <property type="match status" value="1"/>
</dbReference>
<evidence type="ECO:0000256" key="2">
    <source>
        <dbReference type="ARBA" id="ARBA00023125"/>
    </source>
</evidence>
<reference evidence="7" key="1">
    <citation type="submission" date="2023-01" db="EMBL/GenBank/DDBJ databases">
        <title>Draft genome sequence of Nocardiopsis sp. LSu2-4 isolated from halophytes.</title>
        <authorList>
            <person name="Duangmal K."/>
            <person name="Chantavorakit T."/>
        </authorList>
    </citation>
    <scope>NUCLEOTIDE SEQUENCE</scope>
    <source>
        <strain evidence="7">LSu2-4</strain>
    </source>
</reference>
<evidence type="ECO:0000256" key="5">
    <source>
        <dbReference type="SAM" id="MobiDB-lite"/>
    </source>
</evidence>
<evidence type="ECO:0000259" key="6">
    <source>
        <dbReference type="PROSITE" id="PS50977"/>
    </source>
</evidence>
<gene>
    <name evidence="7" type="ORF">O4U47_24025</name>
</gene>
<keyword evidence="3" id="KW-0804">Transcription</keyword>
<sequence length="213" mass="23445">MRSETEPGGQQAAGEQGKKRTFIEEARRAQIVQAAIGAIAEHGYEAASLARIARHAGISKGVISYHFTGKDELMHQVVVHVYTRIAEHMAPRLDAAPGPSAKVRTYVLAVADYMRENREQLMALGGIFAGARSPEGEPEYGFAGNEPIYTALEEMLREGHDSGAFREFDRRVMAVTMQGAIDAMFGYWAATPDHDLENHAREVAELFDRATRA</sequence>
<feature type="DNA-binding region" description="H-T-H motif" evidence="4">
    <location>
        <begin position="48"/>
        <end position="67"/>
    </location>
</feature>
<dbReference type="SUPFAM" id="SSF46689">
    <property type="entry name" value="Homeodomain-like"/>
    <property type="match status" value="1"/>
</dbReference>
<dbReference type="RefSeq" id="WP_270680226.1">
    <property type="nucleotide sequence ID" value="NZ_JAQFWP010000058.1"/>
</dbReference>
<dbReference type="PRINTS" id="PR00455">
    <property type="entry name" value="HTHTETR"/>
</dbReference>
<dbReference type="PROSITE" id="PS50977">
    <property type="entry name" value="HTH_TETR_2"/>
    <property type="match status" value="1"/>
</dbReference>
<dbReference type="InterPro" id="IPR036271">
    <property type="entry name" value="Tet_transcr_reg_TetR-rel_C_sf"/>
</dbReference>
<dbReference type="Gene3D" id="1.10.357.10">
    <property type="entry name" value="Tetracycline Repressor, domain 2"/>
    <property type="match status" value="1"/>
</dbReference>
<evidence type="ECO:0000256" key="1">
    <source>
        <dbReference type="ARBA" id="ARBA00023015"/>
    </source>
</evidence>
<keyword evidence="8" id="KW-1185">Reference proteome</keyword>
<accession>A0ABT4TSE2</accession>
<dbReference type="Pfam" id="PF00440">
    <property type="entry name" value="TetR_N"/>
    <property type="match status" value="1"/>
</dbReference>
<feature type="region of interest" description="Disordered" evidence="5">
    <location>
        <begin position="1"/>
        <end position="20"/>
    </location>
</feature>
<keyword evidence="1" id="KW-0805">Transcription regulation</keyword>
<proteinExistence type="predicted"/>
<dbReference type="InterPro" id="IPR050109">
    <property type="entry name" value="HTH-type_TetR-like_transc_reg"/>
</dbReference>
<protein>
    <submittedName>
        <fullName evidence="7">TetR/AcrR family transcriptional regulator</fullName>
    </submittedName>
</protein>
<evidence type="ECO:0000256" key="4">
    <source>
        <dbReference type="PROSITE-ProRule" id="PRU00335"/>
    </source>
</evidence>
<name>A0ABT4TSE2_9ACTN</name>
<comment type="caution">
    <text evidence="7">The sequence shown here is derived from an EMBL/GenBank/DDBJ whole genome shotgun (WGS) entry which is preliminary data.</text>
</comment>
<organism evidence="7 8">
    <name type="scientific">Nocardiopsis suaedae</name>
    <dbReference type="NCBI Taxonomy" id="3018444"/>
    <lineage>
        <taxon>Bacteria</taxon>
        <taxon>Bacillati</taxon>
        <taxon>Actinomycetota</taxon>
        <taxon>Actinomycetes</taxon>
        <taxon>Streptosporangiales</taxon>
        <taxon>Nocardiopsidaceae</taxon>
        <taxon>Nocardiopsis</taxon>
    </lineage>
</organism>
<dbReference type="InterPro" id="IPR009057">
    <property type="entry name" value="Homeodomain-like_sf"/>
</dbReference>
<evidence type="ECO:0000313" key="7">
    <source>
        <dbReference type="EMBL" id="MDA2807599.1"/>
    </source>
</evidence>
<feature type="domain" description="HTH tetR-type" evidence="6">
    <location>
        <begin position="25"/>
        <end position="85"/>
    </location>
</feature>
<dbReference type="InterPro" id="IPR023772">
    <property type="entry name" value="DNA-bd_HTH_TetR-type_CS"/>
</dbReference>
<dbReference type="Proteomes" id="UP001165685">
    <property type="component" value="Unassembled WGS sequence"/>
</dbReference>
<dbReference type="PANTHER" id="PTHR30055:SF234">
    <property type="entry name" value="HTH-TYPE TRANSCRIPTIONAL REGULATOR BETI"/>
    <property type="match status" value="1"/>
</dbReference>
<dbReference type="EMBL" id="JAQFWP010000058">
    <property type="protein sequence ID" value="MDA2807599.1"/>
    <property type="molecule type" value="Genomic_DNA"/>
</dbReference>
<dbReference type="PROSITE" id="PS01081">
    <property type="entry name" value="HTH_TETR_1"/>
    <property type="match status" value="1"/>
</dbReference>
<evidence type="ECO:0000256" key="3">
    <source>
        <dbReference type="ARBA" id="ARBA00023163"/>
    </source>
</evidence>
<dbReference type="InterPro" id="IPR001647">
    <property type="entry name" value="HTH_TetR"/>
</dbReference>
<evidence type="ECO:0000313" key="8">
    <source>
        <dbReference type="Proteomes" id="UP001165685"/>
    </source>
</evidence>